<dbReference type="InterPro" id="IPR039426">
    <property type="entry name" value="TonB-dep_rcpt-like"/>
</dbReference>
<evidence type="ECO:0000256" key="6">
    <source>
        <dbReference type="ARBA" id="ARBA00023004"/>
    </source>
</evidence>
<dbReference type="PANTHER" id="PTHR32552">
    <property type="entry name" value="FERRICHROME IRON RECEPTOR-RELATED"/>
    <property type="match status" value="1"/>
</dbReference>
<keyword evidence="9 11" id="KW-0472">Membrane</keyword>
<keyword evidence="2 11" id="KW-0813">Transport</keyword>
<dbReference type="EMBL" id="CP014168">
    <property type="protein sequence ID" value="AOH85876.1"/>
    <property type="molecule type" value="Genomic_DNA"/>
</dbReference>
<dbReference type="Gene3D" id="2.40.170.20">
    <property type="entry name" value="TonB-dependent receptor, beta-barrel domain"/>
    <property type="match status" value="1"/>
</dbReference>
<dbReference type="KEGG" id="span:AWL63_19865"/>
<dbReference type="Proteomes" id="UP000094256">
    <property type="component" value="Chromosome"/>
</dbReference>
<evidence type="ECO:0000259" key="13">
    <source>
        <dbReference type="Pfam" id="PF00593"/>
    </source>
</evidence>
<evidence type="ECO:0000256" key="10">
    <source>
        <dbReference type="ARBA" id="ARBA00023237"/>
    </source>
</evidence>
<evidence type="ECO:0000256" key="9">
    <source>
        <dbReference type="ARBA" id="ARBA00023136"/>
    </source>
</evidence>
<dbReference type="STRING" id="1560345.AWL63_19865"/>
<feature type="domain" description="TonB-dependent receptor-like beta-barrel" evidence="13">
    <location>
        <begin position="323"/>
        <end position="727"/>
    </location>
</feature>
<evidence type="ECO:0000259" key="14">
    <source>
        <dbReference type="Pfam" id="PF07715"/>
    </source>
</evidence>
<evidence type="ECO:0000256" key="2">
    <source>
        <dbReference type="ARBA" id="ARBA00022448"/>
    </source>
</evidence>
<dbReference type="InterPro" id="IPR012910">
    <property type="entry name" value="Plug_dom"/>
</dbReference>
<dbReference type="InterPro" id="IPR000531">
    <property type="entry name" value="Beta-barrel_TonB"/>
</dbReference>
<evidence type="ECO:0008006" key="17">
    <source>
        <dbReference type="Google" id="ProtNLM"/>
    </source>
</evidence>
<comment type="subcellular location">
    <subcellularLocation>
        <location evidence="1 11">Cell outer membrane</location>
        <topology evidence="1 11">Multi-pass membrane protein</topology>
    </subcellularLocation>
</comment>
<evidence type="ECO:0000313" key="16">
    <source>
        <dbReference type="Proteomes" id="UP000094256"/>
    </source>
</evidence>
<dbReference type="InterPro" id="IPR036942">
    <property type="entry name" value="Beta-barrel_TonB_sf"/>
</dbReference>
<dbReference type="AlphaFoldDB" id="A0A1B3ZEK7"/>
<keyword evidence="5 11" id="KW-0812">Transmembrane</keyword>
<dbReference type="PANTHER" id="PTHR32552:SF81">
    <property type="entry name" value="TONB-DEPENDENT OUTER MEMBRANE RECEPTOR"/>
    <property type="match status" value="1"/>
</dbReference>
<feature type="domain" description="TonB-dependent receptor plug" evidence="14">
    <location>
        <begin position="56"/>
        <end position="162"/>
    </location>
</feature>
<gene>
    <name evidence="15" type="ORF">AWL63_19865</name>
</gene>
<protein>
    <recommendedName>
        <fullName evidence="17">TonB-dependent receptor</fullName>
    </recommendedName>
</protein>
<keyword evidence="3 11" id="KW-1134">Transmembrane beta strand</keyword>
<dbReference type="Pfam" id="PF00593">
    <property type="entry name" value="TonB_dep_Rec_b-barrel"/>
    <property type="match status" value="1"/>
</dbReference>
<dbReference type="GO" id="GO:0006826">
    <property type="term" value="P:iron ion transport"/>
    <property type="evidence" value="ECO:0007669"/>
    <property type="project" value="UniProtKB-KW"/>
</dbReference>
<dbReference type="GO" id="GO:0009279">
    <property type="term" value="C:cell outer membrane"/>
    <property type="evidence" value="ECO:0007669"/>
    <property type="project" value="UniProtKB-SubCell"/>
</dbReference>
<name>A0A1B3ZEK7_9SPHN</name>
<evidence type="ECO:0000256" key="3">
    <source>
        <dbReference type="ARBA" id="ARBA00022452"/>
    </source>
</evidence>
<dbReference type="PROSITE" id="PS52016">
    <property type="entry name" value="TONB_DEPENDENT_REC_3"/>
    <property type="match status" value="1"/>
</dbReference>
<dbReference type="SUPFAM" id="SSF56935">
    <property type="entry name" value="Porins"/>
    <property type="match status" value="1"/>
</dbReference>
<evidence type="ECO:0000256" key="12">
    <source>
        <dbReference type="RuleBase" id="RU003357"/>
    </source>
</evidence>
<keyword evidence="6" id="KW-0408">Iron</keyword>
<evidence type="ECO:0000256" key="11">
    <source>
        <dbReference type="PROSITE-ProRule" id="PRU01360"/>
    </source>
</evidence>
<evidence type="ECO:0000256" key="7">
    <source>
        <dbReference type="ARBA" id="ARBA00023065"/>
    </source>
</evidence>
<comment type="similarity">
    <text evidence="11 12">Belongs to the TonB-dependent receptor family.</text>
</comment>
<keyword evidence="16" id="KW-1185">Reference proteome</keyword>
<evidence type="ECO:0000256" key="8">
    <source>
        <dbReference type="ARBA" id="ARBA00023077"/>
    </source>
</evidence>
<sequence>MISPVAIAQDAPVAPTNTVPQTTSVQQAAAAHPAEDPTIIPDIIVNARRRNETSLQTPVVISAFSQEQLATLNVTNITDVAKLTPMLVISPATGPYGGNLTLRGVASPSSNASSEPAVTINIDGIPLSYGGVVRMANIDIGQVEVLKGPQALFFGKNSTGGIVSLRSAEPTKTFQSQISTGYEFNAHQIDIDGYVSGPVTNTLDMRLAGRFSRQRGYFHNVAPNAAFDYAPGTDENGVRLSANWEPSDRLTVKLRGTYDDVSENGSYSASQKIFCARGVSSGPGAVPGTDDCTPNGTIVFAPIPYQQIQAITGISDYDSAASYLKVKQHLISSDISYKLTDSITLSSITGWYGIRQRVLDAQTTGARFFIGGLSSVKKNSFSQEVRLSFQSPDSPVDLMLGGFYQSDNMLVRETGVINTTQITPLSPYWSFPLRSQALSAFGQTDWNITKKLSLSAGVRYSRDRKYQYIVPPAPYPNKFTTPEVQFSNWSPELTLSYKPDSETNFFGSYKQAYKSGAYQIGYTTYNASLTNPAVTDIPAFYRPETVKGFEIGMKTLLFDRQLRLNLAAYTYRYKDLQVSRFDPSTIALLILNASSARVKGLEGDFTFSPRALRGFSINGSAALNSAKYDSPFLAACYVGQTIGGGCNALQSSTATVPSLQQMEGRPLPRAPQFSGSLGLAYESTVASDYKARFNVNGVYTSGYFLSQELNPGGFTPRRLLVDASVSVGPKSGSFEFALIGRNLSNHYYTFSGFQSPGTGSGTGTNVGVLSDFEGPVSRGREIWLKLTIRPDAF</sequence>
<keyword evidence="10 11" id="KW-0998">Cell outer membrane</keyword>
<evidence type="ECO:0000313" key="15">
    <source>
        <dbReference type="EMBL" id="AOH85876.1"/>
    </source>
</evidence>
<keyword evidence="8 12" id="KW-0798">TonB box</keyword>
<evidence type="ECO:0000256" key="5">
    <source>
        <dbReference type="ARBA" id="ARBA00022692"/>
    </source>
</evidence>
<keyword evidence="4" id="KW-0410">Iron transport</keyword>
<evidence type="ECO:0000256" key="1">
    <source>
        <dbReference type="ARBA" id="ARBA00004571"/>
    </source>
</evidence>
<organism evidence="15 16">
    <name type="scientific">Sphingomonas panacis</name>
    <dbReference type="NCBI Taxonomy" id="1560345"/>
    <lineage>
        <taxon>Bacteria</taxon>
        <taxon>Pseudomonadati</taxon>
        <taxon>Pseudomonadota</taxon>
        <taxon>Alphaproteobacteria</taxon>
        <taxon>Sphingomonadales</taxon>
        <taxon>Sphingomonadaceae</taxon>
        <taxon>Sphingomonas</taxon>
    </lineage>
</organism>
<proteinExistence type="inferred from homology"/>
<dbReference type="Pfam" id="PF07715">
    <property type="entry name" value="Plug"/>
    <property type="match status" value="1"/>
</dbReference>
<accession>A0A1B3ZEK7</accession>
<evidence type="ECO:0000256" key="4">
    <source>
        <dbReference type="ARBA" id="ARBA00022496"/>
    </source>
</evidence>
<keyword evidence="7" id="KW-0406">Ion transport</keyword>
<reference evidence="15 16" key="1">
    <citation type="submission" date="2016-01" db="EMBL/GenBank/DDBJ databases">
        <title>Complete genome and mega plasmid sequence of Sphingomonas panacis DCY99 elicits systemic resistance in rice to Xanthomonas oryzae.</title>
        <authorList>
            <person name="Kim Y.J."/>
            <person name="Yang D.C."/>
            <person name="Sing P."/>
        </authorList>
    </citation>
    <scope>NUCLEOTIDE SEQUENCE [LARGE SCALE GENOMIC DNA]</scope>
    <source>
        <strain evidence="15 16">DCY99</strain>
    </source>
</reference>